<evidence type="ECO:0000256" key="1">
    <source>
        <dbReference type="SAM" id="Phobius"/>
    </source>
</evidence>
<evidence type="ECO:0000313" key="2">
    <source>
        <dbReference type="EMBL" id="KKQ08388.1"/>
    </source>
</evidence>
<keyword evidence="1" id="KW-0812">Transmembrane</keyword>
<accession>A0A0G0EMX3</accession>
<organism evidence="2 3">
    <name type="scientific">Candidatus Daviesbacteria bacterium GW2011_GWB1_36_5</name>
    <dbReference type="NCBI Taxonomy" id="1618426"/>
    <lineage>
        <taxon>Bacteria</taxon>
        <taxon>Candidatus Daviesiibacteriota</taxon>
    </lineage>
</organism>
<dbReference type="AlphaFoldDB" id="A0A0G0EMX3"/>
<evidence type="ECO:0000313" key="3">
    <source>
        <dbReference type="Proteomes" id="UP000034492"/>
    </source>
</evidence>
<reference evidence="2 3" key="1">
    <citation type="journal article" date="2015" name="Nature">
        <title>rRNA introns, odd ribosomes, and small enigmatic genomes across a large radiation of phyla.</title>
        <authorList>
            <person name="Brown C.T."/>
            <person name="Hug L.A."/>
            <person name="Thomas B.C."/>
            <person name="Sharon I."/>
            <person name="Castelle C.J."/>
            <person name="Singh A."/>
            <person name="Wilkins M.J."/>
            <person name="Williams K.H."/>
            <person name="Banfield J.F."/>
        </authorList>
    </citation>
    <scope>NUCLEOTIDE SEQUENCE [LARGE SCALE GENOMIC DNA]</scope>
</reference>
<feature type="transmembrane region" description="Helical" evidence="1">
    <location>
        <begin position="9"/>
        <end position="29"/>
    </location>
</feature>
<dbReference type="Proteomes" id="UP000034492">
    <property type="component" value="Unassembled WGS sequence"/>
</dbReference>
<gene>
    <name evidence="2" type="ORF">US19_C0025G0002</name>
</gene>
<dbReference type="EMBL" id="LBSA01000025">
    <property type="protein sequence ID" value="KKQ08388.1"/>
    <property type="molecule type" value="Genomic_DNA"/>
</dbReference>
<name>A0A0G0EMX3_9BACT</name>
<comment type="caution">
    <text evidence="2">The sequence shown here is derived from an EMBL/GenBank/DDBJ whole genome shotgun (WGS) entry which is preliminary data.</text>
</comment>
<sequence length="55" mass="6366">MIKSLEQDLVLLVMIITILILTTLLFFFFRFTSNLPSSIETQTNYELQLQNGTLV</sequence>
<keyword evidence="1" id="KW-1133">Transmembrane helix</keyword>
<protein>
    <submittedName>
        <fullName evidence="2">Uncharacterized protein</fullName>
    </submittedName>
</protein>
<keyword evidence="1" id="KW-0472">Membrane</keyword>
<proteinExistence type="predicted"/>